<dbReference type="Proteomes" id="UP000319004">
    <property type="component" value="Chromosome"/>
</dbReference>
<dbReference type="AlphaFoldDB" id="A0A518HN86"/>
<sequence precursor="true">MKRYTFLFSIIVCVALCSSAAAQNGIPIGPAGTYSTTPTLSPYLDLFRSSSSPLPNYQQFVRPQLQLRQTLQLQNRALQQQERAIRSLGRRSQTLASPSGITKRAGTFLNYSRFYPTLQR</sequence>
<proteinExistence type="predicted"/>
<gene>
    <name evidence="2" type="ORF">Enr13x_21560</name>
</gene>
<reference evidence="2 3" key="1">
    <citation type="submission" date="2019-03" db="EMBL/GenBank/DDBJ databases">
        <title>Deep-cultivation of Planctomycetes and their phenomic and genomic characterization uncovers novel biology.</title>
        <authorList>
            <person name="Wiegand S."/>
            <person name="Jogler M."/>
            <person name="Boedeker C."/>
            <person name="Pinto D."/>
            <person name="Vollmers J."/>
            <person name="Rivas-Marin E."/>
            <person name="Kohn T."/>
            <person name="Peeters S.H."/>
            <person name="Heuer A."/>
            <person name="Rast P."/>
            <person name="Oberbeckmann S."/>
            <person name="Bunk B."/>
            <person name="Jeske O."/>
            <person name="Meyerdierks A."/>
            <person name="Storesund J.E."/>
            <person name="Kallscheuer N."/>
            <person name="Luecker S."/>
            <person name="Lage O.M."/>
            <person name="Pohl T."/>
            <person name="Merkel B.J."/>
            <person name="Hornburger P."/>
            <person name="Mueller R.-W."/>
            <person name="Bruemmer F."/>
            <person name="Labrenz M."/>
            <person name="Spormann A.M."/>
            <person name="Op den Camp H."/>
            <person name="Overmann J."/>
            <person name="Amann R."/>
            <person name="Jetten M.S.M."/>
            <person name="Mascher T."/>
            <person name="Medema M.H."/>
            <person name="Devos D.P."/>
            <person name="Kaster A.-K."/>
            <person name="Ovreas L."/>
            <person name="Rohde M."/>
            <person name="Galperin M.Y."/>
            <person name="Jogler C."/>
        </authorList>
    </citation>
    <scope>NUCLEOTIDE SEQUENCE [LARGE SCALE GENOMIC DNA]</scope>
    <source>
        <strain evidence="2 3">Enr13</strain>
    </source>
</reference>
<protein>
    <submittedName>
        <fullName evidence="2">Uncharacterized protein</fullName>
    </submittedName>
</protein>
<dbReference type="RefSeq" id="WP_145385967.1">
    <property type="nucleotide sequence ID" value="NZ_CP037423.1"/>
</dbReference>
<evidence type="ECO:0000256" key="1">
    <source>
        <dbReference type="SAM" id="SignalP"/>
    </source>
</evidence>
<keyword evidence="3" id="KW-1185">Reference proteome</keyword>
<dbReference type="KEGG" id="snep:Enr13x_21560"/>
<dbReference type="OrthoDB" id="290005at2"/>
<feature type="chain" id="PRO_5021909551" evidence="1">
    <location>
        <begin position="23"/>
        <end position="120"/>
    </location>
</feature>
<feature type="signal peptide" evidence="1">
    <location>
        <begin position="1"/>
        <end position="22"/>
    </location>
</feature>
<keyword evidence="1" id="KW-0732">Signal</keyword>
<dbReference type="EMBL" id="CP037423">
    <property type="protein sequence ID" value="QDV42311.1"/>
    <property type="molecule type" value="Genomic_DNA"/>
</dbReference>
<accession>A0A518HN86</accession>
<name>A0A518HN86_9BACT</name>
<evidence type="ECO:0000313" key="3">
    <source>
        <dbReference type="Proteomes" id="UP000319004"/>
    </source>
</evidence>
<organism evidence="2 3">
    <name type="scientific">Stieleria neptunia</name>
    <dbReference type="NCBI Taxonomy" id="2527979"/>
    <lineage>
        <taxon>Bacteria</taxon>
        <taxon>Pseudomonadati</taxon>
        <taxon>Planctomycetota</taxon>
        <taxon>Planctomycetia</taxon>
        <taxon>Pirellulales</taxon>
        <taxon>Pirellulaceae</taxon>
        <taxon>Stieleria</taxon>
    </lineage>
</organism>
<evidence type="ECO:0000313" key="2">
    <source>
        <dbReference type="EMBL" id="QDV42311.1"/>
    </source>
</evidence>